<dbReference type="Pfam" id="PF00532">
    <property type="entry name" value="Peripla_BP_1"/>
    <property type="match status" value="1"/>
</dbReference>
<dbReference type="CDD" id="cd01392">
    <property type="entry name" value="HTH_LacI"/>
    <property type="match status" value="1"/>
</dbReference>
<sequence>MGITIRKIAKDLKLAVSTVSKALRDSHEISDETKRLVFEHARKLQYVPNPYAGSLKNRTTRNIAIVLPEVADTFFSNAINGIDSVAQAKGYHVMVYLTHESREREESILEELRSGRVDGILISVSVGVKRDSAVHARLAQDLPLIFFDRVCDEVATAKVLTDDFEASYKATTHLISKGCREIIFLDTAAGLSITDQRRSGFLKALADHGIKNGDRHVVQCSEDENESLDTIQKVLRRKNKVDGVIGSVEKLAIQTYTACHACGLSIPRDVKVLAFSNLQIAALLAPPLTTVVQPAFEMGKAAATLLFKALARKVDLRTERIVLPSVLHERESTQ</sequence>
<dbReference type="GO" id="GO:0000976">
    <property type="term" value="F:transcription cis-regulatory region binding"/>
    <property type="evidence" value="ECO:0007669"/>
    <property type="project" value="TreeGrafter"/>
</dbReference>
<evidence type="ECO:0000256" key="2">
    <source>
        <dbReference type="ARBA" id="ARBA00023125"/>
    </source>
</evidence>
<dbReference type="SUPFAM" id="SSF47413">
    <property type="entry name" value="lambda repressor-like DNA-binding domains"/>
    <property type="match status" value="1"/>
</dbReference>
<accession>A0AAP2GPQ2</accession>
<keyword evidence="2" id="KW-0238">DNA-binding</keyword>
<dbReference type="GO" id="GO:0003700">
    <property type="term" value="F:DNA-binding transcription factor activity"/>
    <property type="evidence" value="ECO:0007669"/>
    <property type="project" value="TreeGrafter"/>
</dbReference>
<dbReference type="EMBL" id="JAHESF010000010">
    <property type="protein sequence ID" value="MBT1697687.1"/>
    <property type="molecule type" value="Genomic_DNA"/>
</dbReference>
<keyword evidence="6" id="KW-1185">Reference proteome</keyword>
<evidence type="ECO:0000256" key="3">
    <source>
        <dbReference type="ARBA" id="ARBA00023163"/>
    </source>
</evidence>
<dbReference type="PANTHER" id="PTHR30146">
    <property type="entry name" value="LACI-RELATED TRANSCRIPTIONAL REPRESSOR"/>
    <property type="match status" value="1"/>
</dbReference>
<dbReference type="Gene3D" id="3.40.50.2300">
    <property type="match status" value="2"/>
</dbReference>
<keyword evidence="1" id="KW-0805">Transcription regulation</keyword>
<comment type="caution">
    <text evidence="5">The sequence shown here is derived from an EMBL/GenBank/DDBJ whole genome shotgun (WGS) entry which is preliminary data.</text>
</comment>
<dbReference type="InterPro" id="IPR000843">
    <property type="entry name" value="HTH_LacI"/>
</dbReference>
<reference evidence="5 6" key="1">
    <citation type="submission" date="2021-05" db="EMBL/GenBank/DDBJ databases">
        <title>A Polyphasic approach of four new species of the genus Ohtaekwangia: Ohtaekwangia histidinii sp. nov., Ohtaekwangia cretensis sp. nov., Ohtaekwangia indiensis sp. nov., Ohtaekwangia reichenbachii sp. nov. from diverse environment.</title>
        <authorList>
            <person name="Octaviana S."/>
        </authorList>
    </citation>
    <scope>NUCLEOTIDE SEQUENCE [LARGE SCALE GENOMIC DNA]</scope>
    <source>
        <strain evidence="5 6">PWU4</strain>
    </source>
</reference>
<dbReference type="InterPro" id="IPR028082">
    <property type="entry name" value="Peripla_BP_I"/>
</dbReference>
<dbReference type="SUPFAM" id="SSF53822">
    <property type="entry name" value="Periplasmic binding protein-like I"/>
    <property type="match status" value="1"/>
</dbReference>
<dbReference type="AlphaFoldDB" id="A0AAP2GPQ2"/>
<evidence type="ECO:0000313" key="6">
    <source>
        <dbReference type="Proteomes" id="UP001319200"/>
    </source>
</evidence>
<protein>
    <submittedName>
        <fullName evidence="5">LacI family transcriptional regulator</fullName>
    </submittedName>
</protein>
<evidence type="ECO:0000313" key="5">
    <source>
        <dbReference type="EMBL" id="MBT1697687.1"/>
    </source>
</evidence>
<dbReference type="CDD" id="cd06267">
    <property type="entry name" value="PBP1_LacI_sugar_binding-like"/>
    <property type="match status" value="1"/>
</dbReference>
<dbReference type="Proteomes" id="UP001319200">
    <property type="component" value="Unassembled WGS sequence"/>
</dbReference>
<dbReference type="Pfam" id="PF00356">
    <property type="entry name" value="LacI"/>
    <property type="match status" value="1"/>
</dbReference>
<name>A0AAP2GPQ2_9BACT</name>
<evidence type="ECO:0000259" key="4">
    <source>
        <dbReference type="PROSITE" id="PS50932"/>
    </source>
</evidence>
<dbReference type="Gene3D" id="1.10.260.40">
    <property type="entry name" value="lambda repressor-like DNA-binding domains"/>
    <property type="match status" value="1"/>
</dbReference>
<dbReference type="RefSeq" id="WP_254163560.1">
    <property type="nucleotide sequence ID" value="NZ_JAHESF010000010.1"/>
</dbReference>
<keyword evidence="3" id="KW-0804">Transcription</keyword>
<dbReference type="InterPro" id="IPR001761">
    <property type="entry name" value="Peripla_BP/Lac1_sug-bd_dom"/>
</dbReference>
<feature type="domain" description="HTH lacI-type" evidence="4">
    <location>
        <begin position="3"/>
        <end position="57"/>
    </location>
</feature>
<dbReference type="PROSITE" id="PS50932">
    <property type="entry name" value="HTH_LACI_2"/>
    <property type="match status" value="1"/>
</dbReference>
<dbReference type="PANTHER" id="PTHR30146:SF109">
    <property type="entry name" value="HTH-TYPE TRANSCRIPTIONAL REGULATOR GALS"/>
    <property type="match status" value="1"/>
</dbReference>
<organism evidence="5 6">
    <name type="scientific">Chryseosolibacter histidini</name>
    <dbReference type="NCBI Taxonomy" id="2782349"/>
    <lineage>
        <taxon>Bacteria</taxon>
        <taxon>Pseudomonadati</taxon>
        <taxon>Bacteroidota</taxon>
        <taxon>Cytophagia</taxon>
        <taxon>Cytophagales</taxon>
        <taxon>Chryseotaleaceae</taxon>
        <taxon>Chryseosolibacter</taxon>
    </lineage>
</organism>
<gene>
    <name evidence="5" type="ORF">KK083_12420</name>
</gene>
<dbReference type="SMART" id="SM00354">
    <property type="entry name" value="HTH_LACI"/>
    <property type="match status" value="1"/>
</dbReference>
<proteinExistence type="predicted"/>
<dbReference type="InterPro" id="IPR010982">
    <property type="entry name" value="Lambda_DNA-bd_dom_sf"/>
</dbReference>
<evidence type="ECO:0000256" key="1">
    <source>
        <dbReference type="ARBA" id="ARBA00023015"/>
    </source>
</evidence>